<evidence type="ECO:0000313" key="1">
    <source>
        <dbReference type="EMBL" id="CBK64507.1"/>
    </source>
</evidence>
<dbReference type="KEGG" id="ash:AL1_22340"/>
<keyword evidence="2" id="KW-1185">Reference proteome</keyword>
<protein>
    <submittedName>
        <fullName evidence="1">Uncharacterized protein</fullName>
    </submittedName>
</protein>
<dbReference type="AlphaFoldDB" id="D4INJ5"/>
<reference evidence="1 2" key="1">
    <citation type="submission" date="2010-03" db="EMBL/GenBank/DDBJ databases">
        <title>The genome sequence of Alistipes shahii WAL 8301.</title>
        <authorList>
            <consortium name="metaHIT consortium -- http://www.metahit.eu/"/>
            <person name="Pajon A."/>
            <person name="Turner K."/>
            <person name="Parkhill J."/>
        </authorList>
    </citation>
    <scope>NUCLEOTIDE SEQUENCE [LARGE SCALE GENOMIC DNA]</scope>
    <source>
        <strain evidence="1 2">WAL 8301</strain>
    </source>
</reference>
<dbReference type="HOGENOM" id="CLU_2230785_0_0_10"/>
<proteinExistence type="predicted"/>
<dbReference type="GeneID" id="92757398"/>
<name>D4INJ5_9BACT</name>
<dbReference type="EMBL" id="FP929032">
    <property type="protein sequence ID" value="CBK64507.1"/>
    <property type="molecule type" value="Genomic_DNA"/>
</dbReference>
<sequence>MFETFWVAPYDLRRDFPVLVNFERHARHASVLLGKIDFASASGAQIYELGKTVAALDRAVRQIAEARLFSPVECAEAQELVGRIRNALPAACAAGLAAALSHDSE</sequence>
<dbReference type="PATRIC" id="fig|717959.3.peg.708"/>
<organism evidence="1 2">
    <name type="scientific">Alistipes shahii WAL 8301</name>
    <dbReference type="NCBI Taxonomy" id="717959"/>
    <lineage>
        <taxon>Bacteria</taxon>
        <taxon>Pseudomonadati</taxon>
        <taxon>Bacteroidota</taxon>
        <taxon>Bacteroidia</taxon>
        <taxon>Bacteroidales</taxon>
        <taxon>Rikenellaceae</taxon>
        <taxon>Alistipes</taxon>
    </lineage>
</organism>
<evidence type="ECO:0000313" key="2">
    <source>
        <dbReference type="Proteomes" id="UP000008794"/>
    </source>
</evidence>
<gene>
    <name evidence="1" type="ORF">AL1_22340</name>
</gene>
<accession>D4INJ5</accession>
<reference evidence="1 2" key="2">
    <citation type="submission" date="2010-03" db="EMBL/GenBank/DDBJ databases">
        <authorList>
            <person name="Pajon A."/>
        </authorList>
    </citation>
    <scope>NUCLEOTIDE SEQUENCE [LARGE SCALE GENOMIC DNA]</scope>
    <source>
        <strain evidence="1 2">WAL 8301</strain>
    </source>
</reference>
<dbReference type="Proteomes" id="UP000008794">
    <property type="component" value="Chromosome"/>
</dbReference>
<dbReference type="RefSeq" id="WP_015547326.1">
    <property type="nucleotide sequence ID" value="NC_021030.1"/>
</dbReference>